<feature type="non-terminal residue" evidence="1">
    <location>
        <position position="141"/>
    </location>
</feature>
<reference evidence="2" key="1">
    <citation type="submission" date="2016-06" db="EMBL/GenBank/DDBJ databases">
        <title>Parallel loss of symbiosis genes in relatives of nitrogen-fixing non-legume Parasponia.</title>
        <authorList>
            <person name="Van Velzen R."/>
            <person name="Holmer R."/>
            <person name="Bu F."/>
            <person name="Rutten L."/>
            <person name="Van Zeijl A."/>
            <person name="Liu W."/>
            <person name="Santuari L."/>
            <person name="Cao Q."/>
            <person name="Sharma T."/>
            <person name="Shen D."/>
            <person name="Roswanjaya Y."/>
            <person name="Wardhani T."/>
            <person name="Kalhor M.S."/>
            <person name="Jansen J."/>
            <person name="Van den Hoogen J."/>
            <person name="Gungor B."/>
            <person name="Hartog M."/>
            <person name="Hontelez J."/>
            <person name="Verver J."/>
            <person name="Yang W.-C."/>
            <person name="Schijlen E."/>
            <person name="Repin R."/>
            <person name="Schilthuizen M."/>
            <person name="Schranz E."/>
            <person name="Heidstra R."/>
            <person name="Miyata K."/>
            <person name="Fedorova E."/>
            <person name="Kohlen W."/>
            <person name="Bisseling T."/>
            <person name="Smit S."/>
            <person name="Geurts R."/>
        </authorList>
    </citation>
    <scope>NUCLEOTIDE SEQUENCE [LARGE SCALE GENOMIC DNA]</scope>
    <source>
        <strain evidence="2">cv. WU1-14</strain>
    </source>
</reference>
<proteinExistence type="predicted"/>
<dbReference type="EMBL" id="JXTB01000557">
    <property type="protein sequence ID" value="PON36693.1"/>
    <property type="molecule type" value="Genomic_DNA"/>
</dbReference>
<evidence type="ECO:0000313" key="1">
    <source>
        <dbReference type="EMBL" id="PON36693.1"/>
    </source>
</evidence>
<gene>
    <name evidence="1" type="ORF">PanWU01x14_326280</name>
</gene>
<keyword evidence="2" id="KW-1185">Reference proteome</keyword>
<dbReference type="Proteomes" id="UP000237105">
    <property type="component" value="Unassembled WGS sequence"/>
</dbReference>
<dbReference type="OrthoDB" id="1193898at2759"/>
<dbReference type="AlphaFoldDB" id="A0A2P5AJH5"/>
<evidence type="ECO:0000313" key="2">
    <source>
        <dbReference type="Proteomes" id="UP000237105"/>
    </source>
</evidence>
<sequence>MIPLPDQESKPKPETCVWHLPTSLPEFGDLDISIALRKGVRSCTQYLISHYISYDHLSPPARAFVTNLSDVEIPHDIKEALQIPKWKQAVMEELWALEKNRTWEIVNKPEGKFPLDANGCLLLSIIPMVLLIGTKIDWCRK</sequence>
<comment type="caution">
    <text evidence="1">The sequence shown here is derived from an EMBL/GenBank/DDBJ whole genome shotgun (WGS) entry which is preliminary data.</text>
</comment>
<protein>
    <submittedName>
        <fullName evidence="1">Uncharacterized protein</fullName>
    </submittedName>
</protein>
<name>A0A2P5AJH5_PARAD</name>
<accession>A0A2P5AJH5</accession>
<organism evidence="1 2">
    <name type="scientific">Parasponia andersonii</name>
    <name type="common">Sponia andersonii</name>
    <dbReference type="NCBI Taxonomy" id="3476"/>
    <lineage>
        <taxon>Eukaryota</taxon>
        <taxon>Viridiplantae</taxon>
        <taxon>Streptophyta</taxon>
        <taxon>Embryophyta</taxon>
        <taxon>Tracheophyta</taxon>
        <taxon>Spermatophyta</taxon>
        <taxon>Magnoliopsida</taxon>
        <taxon>eudicotyledons</taxon>
        <taxon>Gunneridae</taxon>
        <taxon>Pentapetalae</taxon>
        <taxon>rosids</taxon>
        <taxon>fabids</taxon>
        <taxon>Rosales</taxon>
        <taxon>Cannabaceae</taxon>
        <taxon>Parasponia</taxon>
    </lineage>
</organism>